<keyword evidence="2" id="KW-1185">Reference proteome</keyword>
<reference evidence="1" key="1">
    <citation type="submission" date="2022-04" db="EMBL/GenBank/DDBJ databases">
        <title>Jade perch genome.</title>
        <authorList>
            <person name="Chao B."/>
        </authorList>
    </citation>
    <scope>NUCLEOTIDE SEQUENCE</scope>
    <source>
        <strain evidence="1">CB-2022</strain>
    </source>
</reference>
<evidence type="ECO:0000313" key="1">
    <source>
        <dbReference type="EMBL" id="KAI3359691.1"/>
    </source>
</evidence>
<accession>A0ACB8VW30</accession>
<protein>
    <submittedName>
        <fullName evidence="1">Uncharacterized protein</fullName>
    </submittedName>
</protein>
<dbReference type="EMBL" id="CM041547">
    <property type="protein sequence ID" value="KAI3359691.1"/>
    <property type="molecule type" value="Genomic_DNA"/>
</dbReference>
<dbReference type="Proteomes" id="UP000831701">
    <property type="component" value="Chromosome 17"/>
</dbReference>
<name>A0ACB8VW30_9TELE</name>
<comment type="caution">
    <text evidence="1">The sequence shown here is derived from an EMBL/GenBank/DDBJ whole genome shotgun (WGS) entry which is preliminary data.</text>
</comment>
<feature type="non-terminal residue" evidence="1">
    <location>
        <position position="1"/>
    </location>
</feature>
<organism evidence="1 2">
    <name type="scientific">Scortum barcoo</name>
    <name type="common">barcoo grunter</name>
    <dbReference type="NCBI Taxonomy" id="214431"/>
    <lineage>
        <taxon>Eukaryota</taxon>
        <taxon>Metazoa</taxon>
        <taxon>Chordata</taxon>
        <taxon>Craniata</taxon>
        <taxon>Vertebrata</taxon>
        <taxon>Euteleostomi</taxon>
        <taxon>Actinopterygii</taxon>
        <taxon>Neopterygii</taxon>
        <taxon>Teleostei</taxon>
        <taxon>Neoteleostei</taxon>
        <taxon>Acanthomorphata</taxon>
        <taxon>Eupercaria</taxon>
        <taxon>Centrarchiformes</taxon>
        <taxon>Terapontoidei</taxon>
        <taxon>Terapontidae</taxon>
        <taxon>Scortum</taxon>
    </lineage>
</organism>
<proteinExistence type="predicted"/>
<sequence>TVFVVKQRCCWWPSLVKDVAEYVAACSVCARSKALRQALIGLLQPLQVPHRPWSDISLDFVTGLPPSKHNTGPPVHIWVLEGVLTAPLRHHQPVIRLPPGAQRPERLNQELETCLRCLMVQNQMAWSNHLTWVEYAHNSLPTAATGLSPFQVVHGYQPPLFPVNEEDVTVPSAHAL</sequence>
<gene>
    <name evidence="1" type="ORF">L3Q82_014074</name>
</gene>
<feature type="non-terminal residue" evidence="1">
    <location>
        <position position="176"/>
    </location>
</feature>
<evidence type="ECO:0000313" key="2">
    <source>
        <dbReference type="Proteomes" id="UP000831701"/>
    </source>
</evidence>